<protein>
    <submittedName>
        <fullName evidence="1">Uncharacterized protein</fullName>
    </submittedName>
</protein>
<proteinExistence type="predicted"/>
<evidence type="ECO:0000313" key="1">
    <source>
        <dbReference type="EMBL" id="KAI0083781.1"/>
    </source>
</evidence>
<dbReference type="EMBL" id="MU274953">
    <property type="protein sequence ID" value="KAI0083781.1"/>
    <property type="molecule type" value="Genomic_DNA"/>
</dbReference>
<gene>
    <name evidence="1" type="ORF">BDY19DRAFT_987807</name>
</gene>
<accession>A0ACB8TP27</accession>
<sequence>MNALPQHGFGSEVAFDNLLPANPFLYRVYTPRSPLPQDGSSEPYFVGSKFSDGKSADGFQSSAAFSAGASGASTYADVAQHMDWTTRAASPFISTSFSFAWALWEAIRRYHTGIKHNVEIAVIDARAVADRSTTAVELLMKASSKERHKDHWKWYRFALESQDVLVWGHIPGTAILASIPLLQILNRLPSYFLCHNINDAKDSPLFRLGWDFAQKKPNYRQFCQVISERFLQMPVEKRLRDTTAGSVRLAIALLRPYFHKHISDDFTAATLHVYNLSYVIAQWPGQWWSREHLEIRDLIRHIVHLVGEEMREAKRVQALADATRMEKVVGGLQQFAQSYDTRSRPRKHTPALPLSPAPSPSPTLPPSPTTQDHKLRLTAVDIIVDDMTDTEESTIAESDAMEKVEEDVEKIVAEEMKYPALANIAPFPPPASSGRTFEKVARTTSCLITGFLVGSFIALCVLAPDRRQLAHHIT</sequence>
<dbReference type="Proteomes" id="UP001055072">
    <property type="component" value="Unassembled WGS sequence"/>
</dbReference>
<comment type="caution">
    <text evidence="1">The sequence shown here is derived from an EMBL/GenBank/DDBJ whole genome shotgun (WGS) entry which is preliminary data.</text>
</comment>
<name>A0ACB8TP27_9APHY</name>
<keyword evidence="2" id="KW-1185">Reference proteome</keyword>
<organism evidence="1 2">
    <name type="scientific">Irpex rosettiformis</name>
    <dbReference type="NCBI Taxonomy" id="378272"/>
    <lineage>
        <taxon>Eukaryota</taxon>
        <taxon>Fungi</taxon>
        <taxon>Dikarya</taxon>
        <taxon>Basidiomycota</taxon>
        <taxon>Agaricomycotina</taxon>
        <taxon>Agaricomycetes</taxon>
        <taxon>Polyporales</taxon>
        <taxon>Irpicaceae</taxon>
        <taxon>Irpex</taxon>
    </lineage>
</organism>
<reference evidence="1" key="1">
    <citation type="journal article" date="2021" name="Environ. Microbiol.">
        <title>Gene family expansions and transcriptome signatures uncover fungal adaptations to wood decay.</title>
        <authorList>
            <person name="Hage H."/>
            <person name="Miyauchi S."/>
            <person name="Viragh M."/>
            <person name="Drula E."/>
            <person name="Min B."/>
            <person name="Chaduli D."/>
            <person name="Navarro D."/>
            <person name="Favel A."/>
            <person name="Norest M."/>
            <person name="Lesage-Meessen L."/>
            <person name="Balint B."/>
            <person name="Merenyi Z."/>
            <person name="de Eugenio L."/>
            <person name="Morin E."/>
            <person name="Martinez A.T."/>
            <person name="Baldrian P."/>
            <person name="Stursova M."/>
            <person name="Martinez M.J."/>
            <person name="Novotny C."/>
            <person name="Magnuson J.K."/>
            <person name="Spatafora J.W."/>
            <person name="Maurice S."/>
            <person name="Pangilinan J."/>
            <person name="Andreopoulos W."/>
            <person name="LaButti K."/>
            <person name="Hundley H."/>
            <person name="Na H."/>
            <person name="Kuo A."/>
            <person name="Barry K."/>
            <person name="Lipzen A."/>
            <person name="Henrissat B."/>
            <person name="Riley R."/>
            <person name="Ahrendt S."/>
            <person name="Nagy L.G."/>
            <person name="Grigoriev I.V."/>
            <person name="Martin F."/>
            <person name="Rosso M.N."/>
        </authorList>
    </citation>
    <scope>NUCLEOTIDE SEQUENCE</scope>
    <source>
        <strain evidence="1">CBS 384.51</strain>
    </source>
</reference>
<evidence type="ECO:0000313" key="2">
    <source>
        <dbReference type="Proteomes" id="UP001055072"/>
    </source>
</evidence>